<sequence length="275" mass="31324">MKSKGLFFLAFFSMVFSGESFALDLPGNLDKEEKVIALNVAVASATFLWGFAYWNYGKYKPHFKAEGWFAKDTYRGGADKLGHLYASYLFATGLSHVYSSWGYDRADAARLGALSSFGLQALMEVGDSISSYGFSYEDVVANGVGSSIGYLLYRYPDISRKIDLRLEYFPSEGLIEKKKSDFTTDYDGMKFLVAIKSDGFDFIKDKYLKYTELHVGYYTRGYKWATDGKRSRTIYFAVGLNVSKIFESLSFNKTAKFFNYYQVPYTYLPISHDFK</sequence>
<dbReference type="EMBL" id="JAIOIV010000046">
    <property type="protein sequence ID" value="MBZ0155805.1"/>
    <property type="molecule type" value="Genomic_DNA"/>
</dbReference>
<reference evidence="3" key="2">
    <citation type="submission" date="2021-08" db="EMBL/GenBank/DDBJ databases">
        <authorList>
            <person name="Dalcin Martins P."/>
        </authorList>
    </citation>
    <scope>NUCLEOTIDE SEQUENCE</scope>
    <source>
        <strain evidence="3">MAG_39</strain>
    </source>
</reference>
<evidence type="ECO:0000256" key="2">
    <source>
        <dbReference type="SAM" id="SignalP"/>
    </source>
</evidence>
<organism evidence="3 4">
    <name type="scientific">Candidatus Nitrobium versatile</name>
    <dbReference type="NCBI Taxonomy" id="2884831"/>
    <lineage>
        <taxon>Bacteria</taxon>
        <taxon>Pseudomonadati</taxon>
        <taxon>Nitrospirota</taxon>
        <taxon>Nitrospiria</taxon>
        <taxon>Nitrospirales</taxon>
        <taxon>Nitrospiraceae</taxon>
        <taxon>Candidatus Nitrobium</taxon>
    </lineage>
</organism>
<reference evidence="3" key="1">
    <citation type="journal article" date="2021" name="bioRxiv">
        <title>Unraveling nitrogen, sulfur and carbon metabolic pathways and microbial community transcriptional responses to substrate deprivation and toxicity stresses in a bioreactor mimicking anoxic brackish coastal sediment conditions.</title>
        <authorList>
            <person name="Martins P.D."/>
            <person name="Echeveste M.J."/>
            <person name="Arshad A."/>
            <person name="Kurth J."/>
            <person name="Ouboter H."/>
            <person name="Jetten M.S.M."/>
            <person name="Welte C.U."/>
        </authorList>
    </citation>
    <scope>NUCLEOTIDE SEQUENCE</scope>
    <source>
        <strain evidence="3">MAG_39</strain>
    </source>
</reference>
<feature type="chain" id="PRO_5037246323" evidence="2">
    <location>
        <begin position="23"/>
        <end position="275"/>
    </location>
</feature>
<keyword evidence="2" id="KW-0732">Signal</keyword>
<protein>
    <submittedName>
        <fullName evidence="3">YfiM family protein</fullName>
    </submittedName>
</protein>
<accession>A0A953M0Y1</accession>
<proteinExistence type="predicted"/>
<evidence type="ECO:0000313" key="4">
    <source>
        <dbReference type="Proteomes" id="UP000705867"/>
    </source>
</evidence>
<dbReference type="Pfam" id="PF10043">
    <property type="entry name" value="DUF2279"/>
    <property type="match status" value="1"/>
</dbReference>
<name>A0A953M0Y1_9BACT</name>
<comment type="caution">
    <text evidence="3">The sequence shown here is derived from an EMBL/GenBank/DDBJ whole genome shotgun (WGS) entry which is preliminary data.</text>
</comment>
<keyword evidence="1" id="KW-1133">Transmembrane helix</keyword>
<dbReference type="AlphaFoldDB" id="A0A953M0Y1"/>
<dbReference type="Proteomes" id="UP000705867">
    <property type="component" value="Unassembled WGS sequence"/>
</dbReference>
<keyword evidence="1" id="KW-0472">Membrane</keyword>
<feature type="signal peptide" evidence="2">
    <location>
        <begin position="1"/>
        <end position="22"/>
    </location>
</feature>
<evidence type="ECO:0000313" key="3">
    <source>
        <dbReference type="EMBL" id="MBZ0155805.1"/>
    </source>
</evidence>
<gene>
    <name evidence="3" type="ORF">K8I29_06255</name>
</gene>
<dbReference type="InterPro" id="IPR018736">
    <property type="entry name" value="DUF2279_periplasmic_lipo"/>
</dbReference>
<evidence type="ECO:0000256" key="1">
    <source>
        <dbReference type="SAM" id="Phobius"/>
    </source>
</evidence>
<keyword evidence="1" id="KW-0812">Transmembrane</keyword>
<feature type="transmembrane region" description="Helical" evidence="1">
    <location>
        <begin position="38"/>
        <end position="56"/>
    </location>
</feature>